<keyword evidence="6" id="KW-0406">Ion transport</keyword>
<feature type="domain" description="RCK C-terminal" evidence="8">
    <location>
        <begin position="139"/>
        <end position="219"/>
    </location>
</feature>
<dbReference type="InterPro" id="IPR036721">
    <property type="entry name" value="RCK_C_sf"/>
</dbReference>
<dbReference type="Gene3D" id="3.30.70.1450">
    <property type="entry name" value="Regulator of K+ conductance, C-terminal domain"/>
    <property type="match status" value="1"/>
</dbReference>
<evidence type="ECO:0000313" key="9">
    <source>
        <dbReference type="EMBL" id="KUH59176.1"/>
    </source>
</evidence>
<dbReference type="Pfam" id="PF02080">
    <property type="entry name" value="TrkA_C"/>
    <property type="match status" value="1"/>
</dbReference>
<protein>
    <recommendedName>
        <fullName evidence="1">Trk system potassium uptake protein TrkA</fullName>
    </recommendedName>
</protein>
<keyword evidence="4" id="KW-0630">Potassium</keyword>
<gene>
    <name evidence="9" type="ORF">AUL39_02260</name>
</gene>
<dbReference type="STRING" id="1299998.AUL39_02260"/>
<name>A0A100YWW1_TRASO</name>
<keyword evidence="10" id="KW-1185">Reference proteome</keyword>
<evidence type="ECO:0000256" key="2">
    <source>
        <dbReference type="ARBA" id="ARBA00022448"/>
    </source>
</evidence>
<evidence type="ECO:0000256" key="5">
    <source>
        <dbReference type="ARBA" id="ARBA00023027"/>
    </source>
</evidence>
<sequence>MQIIIVGGGKTGAYLAPILKDDGSSVTVIENRKAAVQKFRAALPDLDIICGNGTSPEILEKAGILNADVVIAATGSDEVNLVVSTLSKVEYQVPRVVARVNNPKNAWMFNESMGVDVGINQADLLARSVQEGLDMEDVFTIMRLGKDNHALVQIEIRPGSSADGKRVSELQLPDETVIIAIDRAGDVIIPKGDTGLCEGDNILAFASEKARGVLRRAFA</sequence>
<dbReference type="PROSITE" id="PS51201">
    <property type="entry name" value="RCK_N"/>
    <property type="match status" value="1"/>
</dbReference>
<dbReference type="SUPFAM" id="SSF51735">
    <property type="entry name" value="NAD(P)-binding Rossmann-fold domains"/>
    <property type="match status" value="1"/>
</dbReference>
<dbReference type="GO" id="GO:0005886">
    <property type="term" value="C:plasma membrane"/>
    <property type="evidence" value="ECO:0007669"/>
    <property type="project" value="InterPro"/>
</dbReference>
<dbReference type="RefSeq" id="WP_059053171.1">
    <property type="nucleotide sequence ID" value="NZ_LOJF01000001.1"/>
</dbReference>
<dbReference type="InterPro" id="IPR050721">
    <property type="entry name" value="Trk_Ktr_HKT_K-transport"/>
</dbReference>
<dbReference type="InterPro" id="IPR036291">
    <property type="entry name" value="NAD(P)-bd_dom_sf"/>
</dbReference>
<dbReference type="InterPro" id="IPR006037">
    <property type="entry name" value="RCK_C"/>
</dbReference>
<dbReference type="SUPFAM" id="SSF116726">
    <property type="entry name" value="TrkA C-terminal domain-like"/>
    <property type="match status" value="1"/>
</dbReference>
<proteinExistence type="predicted"/>
<dbReference type="AlphaFoldDB" id="A0A100YWW1"/>
<dbReference type="PROSITE" id="PS51202">
    <property type="entry name" value="RCK_C"/>
    <property type="match status" value="1"/>
</dbReference>
<evidence type="ECO:0000256" key="4">
    <source>
        <dbReference type="ARBA" id="ARBA00022958"/>
    </source>
</evidence>
<comment type="caution">
    <text evidence="9">The sequence shown here is derived from an EMBL/GenBank/DDBJ whole genome shotgun (WGS) entry which is preliminary data.</text>
</comment>
<evidence type="ECO:0000256" key="3">
    <source>
        <dbReference type="ARBA" id="ARBA00022538"/>
    </source>
</evidence>
<accession>A0A100YWW1</accession>
<keyword evidence="3" id="KW-0633">Potassium transport</keyword>
<organism evidence="9 10">
    <name type="scientific">Tractidigestivibacter scatoligenes</name>
    <name type="common">Olsenella scatoligenes</name>
    <dbReference type="NCBI Taxonomy" id="1299998"/>
    <lineage>
        <taxon>Bacteria</taxon>
        <taxon>Bacillati</taxon>
        <taxon>Actinomycetota</taxon>
        <taxon>Coriobacteriia</taxon>
        <taxon>Coriobacteriales</taxon>
        <taxon>Atopobiaceae</taxon>
        <taxon>Tractidigestivibacter</taxon>
    </lineage>
</organism>
<evidence type="ECO:0000259" key="8">
    <source>
        <dbReference type="PROSITE" id="PS51202"/>
    </source>
</evidence>
<dbReference type="OrthoDB" id="9775180at2"/>
<keyword evidence="2" id="KW-0813">Transport</keyword>
<dbReference type="EMBL" id="LOJF01000001">
    <property type="protein sequence ID" value="KUH59176.1"/>
    <property type="molecule type" value="Genomic_DNA"/>
</dbReference>
<feature type="domain" description="RCK N-terminal" evidence="7">
    <location>
        <begin position="1"/>
        <end position="119"/>
    </location>
</feature>
<evidence type="ECO:0000256" key="6">
    <source>
        <dbReference type="ARBA" id="ARBA00023065"/>
    </source>
</evidence>
<reference evidence="9 10" key="1">
    <citation type="submission" date="2015-12" db="EMBL/GenBank/DDBJ databases">
        <title>Draft Genome Sequence of Olsenella scatoligenes SK9K4T; a Producer of 3-Methylindole- (skatole) and 4-Methylphenol- (p-cresol) Isolated from Pig Feces.</title>
        <authorList>
            <person name="Li X."/>
            <person name="Borg B."/>
            <person name="Canibe N."/>
        </authorList>
    </citation>
    <scope>NUCLEOTIDE SEQUENCE [LARGE SCALE GENOMIC DNA]</scope>
    <source>
        <strain evidence="9 10">SK9K4</strain>
    </source>
</reference>
<evidence type="ECO:0000259" key="7">
    <source>
        <dbReference type="PROSITE" id="PS51201"/>
    </source>
</evidence>
<dbReference type="InterPro" id="IPR006036">
    <property type="entry name" value="K_uptake_TrkA"/>
</dbReference>
<dbReference type="Pfam" id="PF02254">
    <property type="entry name" value="TrkA_N"/>
    <property type="match status" value="1"/>
</dbReference>
<dbReference type="Proteomes" id="UP000054078">
    <property type="component" value="Unassembled WGS sequence"/>
</dbReference>
<evidence type="ECO:0000256" key="1">
    <source>
        <dbReference type="ARBA" id="ARBA00017378"/>
    </source>
</evidence>
<dbReference type="PANTHER" id="PTHR43833:SF5">
    <property type="entry name" value="TRK SYSTEM POTASSIUM UPTAKE PROTEIN TRKA"/>
    <property type="match status" value="1"/>
</dbReference>
<keyword evidence="5" id="KW-0520">NAD</keyword>
<dbReference type="PRINTS" id="PR00335">
    <property type="entry name" value="KUPTAKETRKA"/>
</dbReference>
<dbReference type="PANTHER" id="PTHR43833">
    <property type="entry name" value="POTASSIUM CHANNEL PROTEIN 2-RELATED-RELATED"/>
    <property type="match status" value="1"/>
</dbReference>
<dbReference type="GO" id="GO:0015079">
    <property type="term" value="F:potassium ion transmembrane transporter activity"/>
    <property type="evidence" value="ECO:0007669"/>
    <property type="project" value="InterPro"/>
</dbReference>
<dbReference type="Gene3D" id="3.40.50.720">
    <property type="entry name" value="NAD(P)-binding Rossmann-like Domain"/>
    <property type="match status" value="1"/>
</dbReference>
<evidence type="ECO:0000313" key="10">
    <source>
        <dbReference type="Proteomes" id="UP000054078"/>
    </source>
</evidence>
<dbReference type="InterPro" id="IPR003148">
    <property type="entry name" value="RCK_N"/>
</dbReference>